<evidence type="ECO:0000313" key="3">
    <source>
        <dbReference type="Proteomes" id="UP000535908"/>
    </source>
</evidence>
<dbReference type="GO" id="GO:0016758">
    <property type="term" value="F:hexosyltransferase activity"/>
    <property type="evidence" value="ECO:0007669"/>
    <property type="project" value="TreeGrafter"/>
</dbReference>
<dbReference type="SUPFAM" id="SSF53756">
    <property type="entry name" value="UDP-Glycosyltransferase/glycogen phosphorylase"/>
    <property type="match status" value="1"/>
</dbReference>
<evidence type="ECO:0000313" key="2">
    <source>
        <dbReference type="EMBL" id="MBC1935868.1"/>
    </source>
</evidence>
<dbReference type="Proteomes" id="UP000535908">
    <property type="component" value="Unassembled WGS sequence"/>
</dbReference>
<dbReference type="Gene3D" id="3.40.50.2000">
    <property type="entry name" value="Glycogen Phosphorylase B"/>
    <property type="match status" value="2"/>
</dbReference>
<sequence>MKICFVLPHEPNPRIEKRIDSLLAQHQVTVLVWNKNDSQPFFTRQENNLVKYIDIMEPCDHGKPLKRILPMLRFSKKVCRYLKEEEPDIIYTTNLDLLKSINNYVRRNSKVKIAYEIADLHYMLVDPAKSIKQKLVQIVLRNVERRLSKRVELLITTSPKYYDVYYNQFFHENEVLFIPNIPDVSNFDNYKVKERGPFTVGFVGAVRFEKQLKMLIDVCEKLNINVFIAGLDKKGEINRYSEEKEHVRRFGKYNYSKDIANIYGQCDCIFSVYDSSLNNVKIALPNKLYEAMHCQLPIIAAKDTYLSELISEWNIGESIQCDSSIELETLLKKWMSNDRGFQFLREQCEIRKTELDLDVYNEKLVERINGLK</sequence>
<dbReference type="Pfam" id="PF00534">
    <property type="entry name" value="Glycos_transf_1"/>
    <property type="match status" value="1"/>
</dbReference>
<dbReference type="InterPro" id="IPR050194">
    <property type="entry name" value="Glycosyltransferase_grp1"/>
</dbReference>
<dbReference type="AlphaFoldDB" id="A0A7X0Y355"/>
<proteinExistence type="predicted"/>
<dbReference type="PANTHER" id="PTHR45947:SF3">
    <property type="entry name" value="SULFOQUINOVOSYL TRANSFERASE SQD2"/>
    <property type="match status" value="1"/>
</dbReference>
<dbReference type="EMBL" id="JAARWN010000003">
    <property type="protein sequence ID" value="MBC1935868.1"/>
    <property type="molecule type" value="Genomic_DNA"/>
</dbReference>
<gene>
    <name evidence="2" type="ORF">HCA69_05775</name>
</gene>
<feature type="domain" description="Glycosyl transferase family 1" evidence="1">
    <location>
        <begin position="193"/>
        <end position="338"/>
    </location>
</feature>
<name>A0A7X0Y355_9LIST</name>
<organism evidence="2 3">
    <name type="scientific">Listeria grandensis</name>
    <dbReference type="NCBI Taxonomy" id="1494963"/>
    <lineage>
        <taxon>Bacteria</taxon>
        <taxon>Bacillati</taxon>
        <taxon>Bacillota</taxon>
        <taxon>Bacilli</taxon>
        <taxon>Bacillales</taxon>
        <taxon>Listeriaceae</taxon>
        <taxon>Listeria</taxon>
    </lineage>
</organism>
<dbReference type="PANTHER" id="PTHR45947">
    <property type="entry name" value="SULFOQUINOVOSYL TRANSFERASE SQD2"/>
    <property type="match status" value="1"/>
</dbReference>
<dbReference type="InterPro" id="IPR001296">
    <property type="entry name" value="Glyco_trans_1"/>
</dbReference>
<dbReference type="RefSeq" id="WP_185525746.1">
    <property type="nucleotide sequence ID" value="NZ_JAARWN010000003.1"/>
</dbReference>
<protein>
    <submittedName>
        <fullName evidence="2">Glycosyltransferase family 4 protein</fullName>
    </submittedName>
</protein>
<comment type="caution">
    <text evidence="2">The sequence shown here is derived from an EMBL/GenBank/DDBJ whole genome shotgun (WGS) entry which is preliminary data.</text>
</comment>
<reference evidence="2 3" key="1">
    <citation type="submission" date="2020-03" db="EMBL/GenBank/DDBJ databases">
        <title>Soil Listeria distribution.</title>
        <authorList>
            <person name="Liao J."/>
            <person name="Wiedmann M."/>
        </authorList>
    </citation>
    <scope>NUCLEOTIDE SEQUENCE [LARGE SCALE GENOMIC DNA]</scope>
    <source>
        <strain evidence="2 3">FSL L7-0741</strain>
    </source>
</reference>
<evidence type="ECO:0000259" key="1">
    <source>
        <dbReference type="Pfam" id="PF00534"/>
    </source>
</evidence>
<keyword evidence="2" id="KW-0808">Transferase</keyword>
<accession>A0A7X0Y355</accession>